<evidence type="ECO:0000259" key="1">
    <source>
        <dbReference type="Pfam" id="PF00391"/>
    </source>
</evidence>
<feature type="domain" description="PEP-utilising enzyme mobile" evidence="1">
    <location>
        <begin position="532"/>
        <end position="600"/>
    </location>
</feature>
<dbReference type="EMBL" id="DSJL01000001">
    <property type="protein sequence ID" value="HEF64149.1"/>
    <property type="molecule type" value="Genomic_DNA"/>
</dbReference>
<dbReference type="InterPro" id="IPR051549">
    <property type="entry name" value="PEP_Utilizing_Enz"/>
</dbReference>
<name>A0A7C1FUI3_THERO</name>
<proteinExistence type="predicted"/>
<evidence type="ECO:0000313" key="2">
    <source>
        <dbReference type="EMBL" id="HEF64149.1"/>
    </source>
</evidence>
<sequence length="607" mass="70202">MSRERFPYPWEVPTPRGAEGWEEMYPYYLISRPETHEVERKLFWIADKIHNPYVCVPFDILPHEAWGVAISQYTNRTFVIPGARGIERRLINGYLYLGFVPVEDPQEIEQRVAYFQRRAGYYYEHWNQLYEQWKRELEGIIHEMEQLSFQPLPEFEPEEDVFARKLGRSHHFYHTYRALIDRVFQLYQRHFEFLNIGYAAYLTFFSFCKQAFPEISDQTIARMVAGIDVILFRPDDELRKLATKAHQLGLSQRFLATPIDQLDQLLTTLGDTPEGREWLAAFEAAKNPWFYYSSGSGLYHDHISWIDDLRLPLATIRDYIKQLTTGQSVERPLEQLREERERIADEYRQLLPSDAERQQFDQLLQLARTVFPFVEEHNFYVEHWSGTIFWRHMRQLGRILADAGAIDQPGDVFYFNPYELERFLFDFTSAWATGIPVRGRQEWKDRIARRKEIIAVLREWTPVPCLGDAPETVSDPFAIMLWGVTTDRVREWLRGEVGGGAVLTGVAAAPGIIEGPARVVRDESELPTVEIGEILVCPITAPSWGPTLAKVKGVVTDIGGMMSHAAIICREYGVPAVVGTAYATTTIRTGQRIRVDGNRGVVEVLDA</sequence>
<dbReference type="NCBIfam" id="NF006151">
    <property type="entry name" value="PRK08296.1-3"/>
    <property type="match status" value="1"/>
</dbReference>
<dbReference type="AlphaFoldDB" id="A0A7C1FUI3"/>
<dbReference type="Gene3D" id="3.50.30.10">
    <property type="entry name" value="Phosphohistidine domain"/>
    <property type="match status" value="1"/>
</dbReference>
<dbReference type="PANTHER" id="PTHR43615:SF1">
    <property type="entry name" value="PPDK_N DOMAIN-CONTAINING PROTEIN"/>
    <property type="match status" value="1"/>
</dbReference>
<dbReference type="Pfam" id="PF00391">
    <property type="entry name" value="PEP-utilizers"/>
    <property type="match status" value="1"/>
</dbReference>
<dbReference type="InterPro" id="IPR008279">
    <property type="entry name" value="PEP-util_enz_mobile_dom"/>
</dbReference>
<accession>A0A7C1FUI3</accession>
<comment type="caution">
    <text evidence="2">The sequence shown here is derived from an EMBL/GenBank/DDBJ whole genome shotgun (WGS) entry which is preliminary data.</text>
</comment>
<gene>
    <name evidence="2" type="ORF">ENP47_00830</name>
</gene>
<protein>
    <submittedName>
        <fullName evidence="2">PEP-utilizing enzyme, mobile region</fullName>
    </submittedName>
</protein>
<dbReference type="GO" id="GO:0016772">
    <property type="term" value="F:transferase activity, transferring phosphorus-containing groups"/>
    <property type="evidence" value="ECO:0007669"/>
    <property type="project" value="InterPro"/>
</dbReference>
<dbReference type="InterPro" id="IPR036637">
    <property type="entry name" value="Phosphohistidine_dom_sf"/>
</dbReference>
<dbReference type="NCBIfam" id="NF006153">
    <property type="entry name" value="PRK08296.1-5"/>
    <property type="match status" value="1"/>
</dbReference>
<dbReference type="PANTHER" id="PTHR43615">
    <property type="entry name" value="PHOSPHOENOLPYRUVATE SYNTHASE-RELATED"/>
    <property type="match status" value="1"/>
</dbReference>
<dbReference type="NCBIfam" id="NF006150">
    <property type="entry name" value="PRK08296.1-2"/>
    <property type="match status" value="1"/>
</dbReference>
<dbReference type="SUPFAM" id="SSF52009">
    <property type="entry name" value="Phosphohistidine domain"/>
    <property type="match status" value="1"/>
</dbReference>
<reference evidence="2" key="1">
    <citation type="journal article" date="2020" name="mSystems">
        <title>Genome- and Community-Level Interaction Insights into Carbon Utilization and Element Cycling Functions of Hydrothermarchaeota in Hydrothermal Sediment.</title>
        <authorList>
            <person name="Zhou Z."/>
            <person name="Liu Y."/>
            <person name="Xu W."/>
            <person name="Pan J."/>
            <person name="Luo Z.H."/>
            <person name="Li M."/>
        </authorList>
    </citation>
    <scope>NUCLEOTIDE SEQUENCE [LARGE SCALE GENOMIC DNA]</scope>
    <source>
        <strain evidence="2">SpSt-222</strain>
    </source>
</reference>
<organism evidence="2">
    <name type="scientific">Thermomicrobium roseum</name>
    <dbReference type="NCBI Taxonomy" id="500"/>
    <lineage>
        <taxon>Bacteria</taxon>
        <taxon>Pseudomonadati</taxon>
        <taxon>Thermomicrobiota</taxon>
        <taxon>Thermomicrobia</taxon>
        <taxon>Thermomicrobiales</taxon>
        <taxon>Thermomicrobiaceae</taxon>
        <taxon>Thermomicrobium</taxon>
    </lineage>
</organism>